<dbReference type="Gene3D" id="3.30.2350.20">
    <property type="entry name" value="TruD, catalytic domain"/>
    <property type="match status" value="1"/>
</dbReference>
<dbReference type="Gene3D" id="3.30.70.3160">
    <property type="match status" value="1"/>
</dbReference>
<comment type="similarity">
    <text evidence="1">Belongs to the pseudouridine synthase TruD family.</text>
</comment>
<dbReference type="GO" id="GO:0003723">
    <property type="term" value="F:RNA binding"/>
    <property type="evidence" value="ECO:0007669"/>
    <property type="project" value="InterPro"/>
</dbReference>
<sequence>MADQTPMDNSTGSSPIAKRVKLDNGDVVPGKEDAEVETRMTEARAGITAYINPDLPGFQGIIKQRFTDFMVNEIDLSGAVCRLTSLDPPPGKYLLQLRPEQASATTEDAEAQAEQAAKAQAKASIEQGTWPTNADEQLREFFPDESISGLKEMWSKGREGESMATGANATIVSAASIVTRPLEDKAQRTQVHKLIRELFHGKLATDSCQVRPRGPRAAEEDEDARANGGSSTAAATKIAVRWANRSDRRAGDDLSEEATSSPPYIHFFLHKTNRDHQEAMGMLAESLRLGGGGGGRGRGRGRGGFAGRGGGRPPTKDLGVAGTKDKRAVTVQRVSLKRNRKTLDDVYRLVNGINADISASASKGKGKGKGRTVLDATTTRGDRGIRIGHLSYAHHPLKLGQLKGNEFTITLRNVRPSSGEPTESFLASIRSSMDVLRDRGFINYFGMQRFGTGAIPTHHIGILILQNDFKSAIDLLFTPRAPSSPDADDGDSIDLLKAKQLYKDGDFDKAYYAIPKNCVAEKHILDKMRSARWNQGDWTGAFGNVPRTLRLMYVHAYQSYVWNRLVSERIARFGSADAVEGDLVFADDGADDGWGVDGGEVAEDKDDAGDEDQDDLGNDTSKSESIPTWQRPIKVLTKTDLDQDESMPPPTNSTTDTQPRQRYTIYDVILPLPGSSIDLPPGWMSELYTSILSNDGLTHTQLTSSKIPEYQLKGSYRRMLVKPNAFNYTLTTYTDPDIPLTYTDEELCLDPTLSNSFSNKDQFKLESEPKDQASKFTALTLKFQLPSSSYATMLMREALKSDTSSFKHRQMTQQSQDQLFKGSSKA</sequence>
<evidence type="ECO:0000259" key="5">
    <source>
        <dbReference type="PROSITE" id="PS50984"/>
    </source>
</evidence>
<dbReference type="InterPro" id="IPR011760">
    <property type="entry name" value="PsdUridine_synth_TruD_insert"/>
</dbReference>
<dbReference type="SUPFAM" id="SSF55120">
    <property type="entry name" value="Pseudouridine synthase"/>
    <property type="match status" value="1"/>
</dbReference>
<evidence type="ECO:0000313" key="7">
    <source>
        <dbReference type="Proteomes" id="UP000324022"/>
    </source>
</evidence>
<dbReference type="InterPro" id="IPR001656">
    <property type="entry name" value="PsdUridine_synth_TruD"/>
</dbReference>
<keyword evidence="7" id="KW-1185">Reference proteome</keyword>
<feature type="region of interest" description="Disordered" evidence="4">
    <location>
        <begin position="803"/>
        <end position="826"/>
    </location>
</feature>
<accession>A0A5C3EGM0</accession>
<reference evidence="6 7" key="1">
    <citation type="submission" date="2018-03" db="EMBL/GenBank/DDBJ databases">
        <authorList>
            <person name="Guldener U."/>
        </authorList>
    </citation>
    <scope>NUCLEOTIDE SEQUENCE [LARGE SCALE GENOMIC DNA]</scope>
    <source>
        <strain evidence="6 7">NBRC100155</strain>
    </source>
</reference>
<dbReference type="GO" id="GO:0009982">
    <property type="term" value="F:pseudouridine synthase activity"/>
    <property type="evidence" value="ECO:0007669"/>
    <property type="project" value="InterPro"/>
</dbReference>
<feature type="domain" description="TRUD" evidence="5">
    <location>
        <begin position="440"/>
        <end position="722"/>
    </location>
</feature>
<feature type="compositionally biased region" description="Gly residues" evidence="4">
    <location>
        <begin position="291"/>
        <end position="312"/>
    </location>
</feature>
<name>A0A5C3EGM0_9BASI</name>
<dbReference type="PROSITE" id="PS50984">
    <property type="entry name" value="TRUD"/>
    <property type="match status" value="1"/>
</dbReference>
<evidence type="ECO:0000256" key="4">
    <source>
        <dbReference type="SAM" id="MobiDB-lite"/>
    </source>
</evidence>
<protein>
    <submittedName>
        <fullName evidence="6">Related to PUS7 - Pseudouridine synthase</fullName>
    </submittedName>
</protein>
<dbReference type="InterPro" id="IPR020119">
    <property type="entry name" value="PsdUridine_synth_TruD_CS"/>
</dbReference>
<feature type="region of interest" description="Disordered" evidence="4">
    <location>
        <begin position="590"/>
        <end position="658"/>
    </location>
</feature>
<dbReference type="PANTHER" id="PTHR13326:SF21">
    <property type="entry name" value="PSEUDOURIDYLATE SYNTHASE PUS7L"/>
    <property type="match status" value="1"/>
</dbReference>
<evidence type="ECO:0000256" key="1">
    <source>
        <dbReference type="ARBA" id="ARBA00007953"/>
    </source>
</evidence>
<evidence type="ECO:0000256" key="2">
    <source>
        <dbReference type="ARBA" id="ARBA00022694"/>
    </source>
</evidence>
<dbReference type="EMBL" id="OOIN01000028">
    <property type="protein sequence ID" value="SPO29410.1"/>
    <property type="molecule type" value="Genomic_DNA"/>
</dbReference>
<dbReference type="AlphaFoldDB" id="A0A5C3EGM0"/>
<feature type="region of interest" description="Disordered" evidence="4">
    <location>
        <begin position="207"/>
        <end position="236"/>
    </location>
</feature>
<dbReference type="GO" id="GO:0005634">
    <property type="term" value="C:nucleus"/>
    <property type="evidence" value="ECO:0007669"/>
    <property type="project" value="TreeGrafter"/>
</dbReference>
<dbReference type="PIRSF" id="PIRSF037016">
    <property type="entry name" value="Pseudouridin_synth_euk_prd"/>
    <property type="match status" value="1"/>
</dbReference>
<feature type="compositionally biased region" description="Acidic residues" evidence="4">
    <location>
        <begin position="600"/>
        <end position="617"/>
    </location>
</feature>
<dbReference type="InterPro" id="IPR042214">
    <property type="entry name" value="TruD_catalytic"/>
</dbReference>
<dbReference type="Pfam" id="PF01142">
    <property type="entry name" value="TruD"/>
    <property type="match status" value="2"/>
</dbReference>
<organism evidence="6 7">
    <name type="scientific">Ustilago trichophora</name>
    <dbReference type="NCBI Taxonomy" id="86804"/>
    <lineage>
        <taxon>Eukaryota</taxon>
        <taxon>Fungi</taxon>
        <taxon>Dikarya</taxon>
        <taxon>Basidiomycota</taxon>
        <taxon>Ustilaginomycotina</taxon>
        <taxon>Ustilaginomycetes</taxon>
        <taxon>Ustilaginales</taxon>
        <taxon>Ustilaginaceae</taxon>
        <taxon>Ustilago</taxon>
    </lineage>
</organism>
<dbReference type="OrthoDB" id="447290at2759"/>
<feature type="region of interest" description="Disordered" evidence="4">
    <location>
        <begin position="1"/>
        <end position="26"/>
    </location>
</feature>
<dbReference type="PANTHER" id="PTHR13326">
    <property type="entry name" value="TRNA PSEUDOURIDINE SYNTHASE D"/>
    <property type="match status" value="1"/>
</dbReference>
<keyword evidence="3" id="KW-0413">Isomerase</keyword>
<feature type="region of interest" description="Disordered" evidence="4">
    <location>
        <begin position="291"/>
        <end position="325"/>
    </location>
</feature>
<dbReference type="GO" id="GO:0008033">
    <property type="term" value="P:tRNA processing"/>
    <property type="evidence" value="ECO:0007669"/>
    <property type="project" value="UniProtKB-KW"/>
</dbReference>
<feature type="compositionally biased region" description="Polar residues" evidence="4">
    <location>
        <begin position="1"/>
        <end position="14"/>
    </location>
</feature>
<keyword evidence="2" id="KW-0819">tRNA processing</keyword>
<dbReference type="PROSITE" id="PS01268">
    <property type="entry name" value="UPF0024"/>
    <property type="match status" value="1"/>
</dbReference>
<evidence type="ECO:0000256" key="3">
    <source>
        <dbReference type="ARBA" id="ARBA00023235"/>
    </source>
</evidence>
<evidence type="ECO:0000313" key="6">
    <source>
        <dbReference type="EMBL" id="SPO29410.1"/>
    </source>
</evidence>
<dbReference type="Proteomes" id="UP000324022">
    <property type="component" value="Unassembled WGS sequence"/>
</dbReference>
<proteinExistence type="inferred from homology"/>
<gene>
    <name evidence="6" type="ORF">UTRI_04864_B</name>
</gene>
<dbReference type="GO" id="GO:0001522">
    <property type="term" value="P:pseudouridine synthesis"/>
    <property type="evidence" value="ECO:0007669"/>
    <property type="project" value="InterPro"/>
</dbReference>
<dbReference type="CDD" id="cd02576">
    <property type="entry name" value="PseudoU_synth_ScPUS7"/>
    <property type="match status" value="1"/>
</dbReference>
<dbReference type="InterPro" id="IPR020103">
    <property type="entry name" value="PsdUridine_synth_cat_dom_sf"/>
</dbReference>